<feature type="transmembrane region" description="Helical" evidence="6">
    <location>
        <begin position="148"/>
        <end position="167"/>
    </location>
</feature>
<feature type="transmembrane region" description="Helical" evidence="6">
    <location>
        <begin position="75"/>
        <end position="96"/>
    </location>
</feature>
<keyword evidence="4 6" id="KW-1133">Transmembrane helix</keyword>
<proteinExistence type="predicted"/>
<organism evidence="7 8">
    <name type="scientific">Oryzomicrobium terrae</name>
    <dbReference type="NCBI Taxonomy" id="1735038"/>
    <lineage>
        <taxon>Bacteria</taxon>
        <taxon>Pseudomonadati</taxon>
        <taxon>Pseudomonadota</taxon>
        <taxon>Betaproteobacteria</taxon>
        <taxon>Rhodocyclales</taxon>
        <taxon>Rhodocyclaceae</taxon>
        <taxon>Oryzomicrobium</taxon>
    </lineage>
</organism>
<dbReference type="AlphaFoldDB" id="A0A5C1E9Z7"/>
<evidence type="ECO:0000256" key="6">
    <source>
        <dbReference type="SAM" id="Phobius"/>
    </source>
</evidence>
<evidence type="ECO:0000256" key="5">
    <source>
        <dbReference type="ARBA" id="ARBA00023136"/>
    </source>
</evidence>
<dbReference type="InterPro" id="IPR023380">
    <property type="entry name" value="DsbB-like_sf"/>
</dbReference>
<dbReference type="Proteomes" id="UP000323671">
    <property type="component" value="Chromosome"/>
</dbReference>
<feature type="transmembrane region" description="Helical" evidence="6">
    <location>
        <begin position="50"/>
        <end position="68"/>
    </location>
</feature>
<comment type="subcellular location">
    <subcellularLocation>
        <location evidence="1">Cell membrane</location>
        <topology evidence="1">Multi-pass membrane protein</topology>
    </subcellularLocation>
</comment>
<dbReference type="GO" id="GO:0005886">
    <property type="term" value="C:plasma membrane"/>
    <property type="evidence" value="ECO:0007669"/>
    <property type="project" value="UniProtKB-SubCell"/>
</dbReference>
<accession>A0A5C1E9Z7</accession>
<dbReference type="PANTHER" id="PTHR36570:SF3">
    <property type="entry name" value="DISULFIDE BOND FORMATION PROTEIN B"/>
    <property type="match status" value="1"/>
</dbReference>
<dbReference type="GO" id="GO:0015035">
    <property type="term" value="F:protein-disulfide reductase activity"/>
    <property type="evidence" value="ECO:0007669"/>
    <property type="project" value="InterPro"/>
</dbReference>
<feature type="transmembrane region" description="Helical" evidence="6">
    <location>
        <begin position="20"/>
        <end position="38"/>
    </location>
</feature>
<dbReference type="InterPro" id="IPR003752">
    <property type="entry name" value="DiS_bond_form_DsbB/BdbC"/>
</dbReference>
<evidence type="ECO:0000313" key="7">
    <source>
        <dbReference type="EMBL" id="QEL65811.1"/>
    </source>
</evidence>
<dbReference type="EMBL" id="CP022579">
    <property type="protein sequence ID" value="QEL65811.1"/>
    <property type="molecule type" value="Genomic_DNA"/>
</dbReference>
<evidence type="ECO:0000256" key="2">
    <source>
        <dbReference type="ARBA" id="ARBA00022475"/>
    </source>
</evidence>
<dbReference type="KEGG" id="otr:OTERR_23350"/>
<dbReference type="Gene3D" id="1.20.1550.10">
    <property type="entry name" value="DsbB-like"/>
    <property type="match status" value="1"/>
</dbReference>
<sequence length="174" mass="18604">MSLSSLCGRLCGRISDRTACLILGIGAFALVVVGIVLGEALRLNPCPLCIFQRVLYLAIGVGALLAAAGRPLRPWGLLIALMAALGGIAAAGYQGWLQWMADPALECGFGPPNLIEQSVEWLGERWPRLFLATGFCSSKEWELLGLSMAHWSLLVYVAYGAALVAVARRSLHQP</sequence>
<keyword evidence="8" id="KW-1185">Reference proteome</keyword>
<keyword evidence="3 6" id="KW-0812">Transmembrane</keyword>
<name>A0A5C1E9Z7_9RHOO</name>
<dbReference type="SUPFAM" id="SSF158442">
    <property type="entry name" value="DsbB-like"/>
    <property type="match status" value="1"/>
</dbReference>
<dbReference type="RefSeq" id="WP_149425888.1">
    <property type="nucleotide sequence ID" value="NZ_CP022579.1"/>
</dbReference>
<evidence type="ECO:0000313" key="8">
    <source>
        <dbReference type="Proteomes" id="UP000323671"/>
    </source>
</evidence>
<dbReference type="GO" id="GO:0006457">
    <property type="term" value="P:protein folding"/>
    <property type="evidence" value="ECO:0007669"/>
    <property type="project" value="InterPro"/>
</dbReference>
<dbReference type="Pfam" id="PF02600">
    <property type="entry name" value="DsbB"/>
    <property type="match status" value="1"/>
</dbReference>
<gene>
    <name evidence="7" type="primary">dsbB</name>
    <name evidence="7" type="ORF">OTERR_23350</name>
</gene>
<keyword evidence="2" id="KW-1003">Cell membrane</keyword>
<dbReference type="InterPro" id="IPR050183">
    <property type="entry name" value="DsbB"/>
</dbReference>
<protein>
    <submittedName>
        <fullName evidence="7">Disulfide bond formation protein DsbB</fullName>
    </submittedName>
</protein>
<evidence type="ECO:0000256" key="3">
    <source>
        <dbReference type="ARBA" id="ARBA00022692"/>
    </source>
</evidence>
<evidence type="ECO:0000256" key="4">
    <source>
        <dbReference type="ARBA" id="ARBA00022989"/>
    </source>
</evidence>
<evidence type="ECO:0000256" key="1">
    <source>
        <dbReference type="ARBA" id="ARBA00004651"/>
    </source>
</evidence>
<dbReference type="PANTHER" id="PTHR36570">
    <property type="entry name" value="DISULFIDE BOND FORMATION PROTEIN B"/>
    <property type="match status" value="1"/>
</dbReference>
<keyword evidence="5 6" id="KW-0472">Membrane</keyword>
<reference evidence="7 8" key="1">
    <citation type="submission" date="2017-07" db="EMBL/GenBank/DDBJ databases">
        <title>Complete genome sequence of Oryzomicrobium terrae TPP412.</title>
        <authorList>
            <person name="Chiu L.-W."/>
            <person name="Lo K.-J."/>
            <person name="Tsai Y.-M."/>
            <person name="Lin S.-S."/>
            <person name="Kuo C.-H."/>
            <person name="Liu C.-T."/>
        </authorList>
    </citation>
    <scope>NUCLEOTIDE SEQUENCE [LARGE SCALE GENOMIC DNA]</scope>
    <source>
        <strain evidence="7 8">TPP412</strain>
    </source>
</reference>